<dbReference type="EMBL" id="OU015570">
    <property type="protein sequence ID" value="CAG5101440.1"/>
    <property type="molecule type" value="Genomic_DNA"/>
</dbReference>
<organism evidence="2 3">
    <name type="scientific">Oikopleura dioica</name>
    <name type="common">Tunicate</name>
    <dbReference type="NCBI Taxonomy" id="34765"/>
    <lineage>
        <taxon>Eukaryota</taxon>
        <taxon>Metazoa</taxon>
        <taxon>Chordata</taxon>
        <taxon>Tunicata</taxon>
        <taxon>Appendicularia</taxon>
        <taxon>Copelata</taxon>
        <taxon>Oikopleuridae</taxon>
        <taxon>Oikopleura</taxon>
    </lineage>
</organism>
<feature type="region of interest" description="Disordered" evidence="1">
    <location>
        <begin position="1"/>
        <end position="109"/>
    </location>
</feature>
<sequence length="419" mass="46873">MQNLKVVMKKGKSEFAKKSMLESSSPSLNLDSTIESIDEGDTQNNQSFRPDEDEAQSSMAQSASQNDDDCSPPLLDHDKTMESIDGSDSESPISVSNGSESQGFDEELSQSLNMSVEIASSYVNNESIHPMHSSDDEEIECRDITDESDPDFDITLQEGEIWFNLPRGEPNYLQILDQPVIPRTIVTRSSQAETRYAPPCTQAAVNEAGSHICETLLNSEAHPNESIQDNTDVMDQFDYTEDDFFSFSEDIPIIQVQKPAEHDENCIEPNEENTPEVDETPNGENDIQDDEEIVTVRMKRGDYKKVKSLLNFFVLEQTRTSTSTGRGSGSKKTFNDKLTIFLIRCLSRGVLASSVKVVLDEVAKMNPILTRDGGLAVNIEGDSESNELHERQVPSERYIQLSRDYLPSKKTPNFIILFL</sequence>
<proteinExistence type="predicted"/>
<evidence type="ECO:0000256" key="1">
    <source>
        <dbReference type="SAM" id="MobiDB-lite"/>
    </source>
</evidence>
<feature type="compositionally biased region" description="Polar residues" evidence="1">
    <location>
        <begin position="21"/>
        <end position="35"/>
    </location>
</feature>
<feature type="compositionally biased region" description="Basic and acidic residues" evidence="1">
    <location>
        <begin position="11"/>
        <end position="20"/>
    </location>
</feature>
<evidence type="ECO:0000313" key="2">
    <source>
        <dbReference type="EMBL" id="CAG5101440.1"/>
    </source>
</evidence>
<gene>
    <name evidence="2" type="ORF">OKIOD_LOCUS8649</name>
</gene>
<feature type="compositionally biased region" description="Acidic residues" evidence="1">
    <location>
        <begin position="269"/>
        <end position="288"/>
    </location>
</feature>
<name>A0ABN7SLX0_OIKDI</name>
<feature type="compositionally biased region" description="Low complexity" evidence="1">
    <location>
        <begin position="56"/>
        <end position="65"/>
    </location>
</feature>
<evidence type="ECO:0000313" key="3">
    <source>
        <dbReference type="Proteomes" id="UP001158576"/>
    </source>
</evidence>
<reference evidence="2 3" key="1">
    <citation type="submission" date="2021-04" db="EMBL/GenBank/DDBJ databases">
        <authorList>
            <person name="Bliznina A."/>
        </authorList>
    </citation>
    <scope>NUCLEOTIDE SEQUENCE [LARGE SCALE GENOMIC DNA]</scope>
</reference>
<dbReference type="Proteomes" id="UP001158576">
    <property type="component" value="Chromosome YSR"/>
</dbReference>
<feature type="compositionally biased region" description="Polar residues" evidence="1">
    <location>
        <begin position="89"/>
        <end position="102"/>
    </location>
</feature>
<protein>
    <submittedName>
        <fullName evidence="2">Oidioi.mRNA.OKI2018_I69.YSR.g17091.t1.cds</fullName>
    </submittedName>
</protein>
<feature type="region of interest" description="Disordered" evidence="1">
    <location>
        <begin position="259"/>
        <end position="288"/>
    </location>
</feature>
<keyword evidence="3" id="KW-1185">Reference proteome</keyword>
<accession>A0ABN7SLX0</accession>